<gene>
    <name evidence="1" type="ORF">J2S64_003691</name>
</gene>
<keyword evidence="2" id="KW-1185">Reference proteome</keyword>
<proteinExistence type="predicted"/>
<dbReference type="Proteomes" id="UP001183817">
    <property type="component" value="Unassembled WGS sequence"/>
</dbReference>
<dbReference type="RefSeq" id="WP_310292666.1">
    <property type="nucleotide sequence ID" value="NZ_BAAAWO010000001.1"/>
</dbReference>
<dbReference type="EMBL" id="JAVDYI010000001">
    <property type="protein sequence ID" value="MDR7360000.1"/>
    <property type="molecule type" value="Genomic_DNA"/>
</dbReference>
<comment type="caution">
    <text evidence="1">The sequence shown here is derived from an EMBL/GenBank/DDBJ whole genome shotgun (WGS) entry which is preliminary data.</text>
</comment>
<evidence type="ECO:0000313" key="1">
    <source>
        <dbReference type="EMBL" id="MDR7360000.1"/>
    </source>
</evidence>
<accession>A0ABU2BMZ5</accession>
<evidence type="ECO:0000313" key="2">
    <source>
        <dbReference type="Proteomes" id="UP001183817"/>
    </source>
</evidence>
<protein>
    <submittedName>
        <fullName evidence="1">Uncharacterized protein</fullName>
    </submittedName>
</protein>
<organism evidence="1 2">
    <name type="scientific">Paeniglutamicibacter sulfureus</name>
    <dbReference type="NCBI Taxonomy" id="43666"/>
    <lineage>
        <taxon>Bacteria</taxon>
        <taxon>Bacillati</taxon>
        <taxon>Actinomycetota</taxon>
        <taxon>Actinomycetes</taxon>
        <taxon>Micrococcales</taxon>
        <taxon>Micrococcaceae</taxon>
        <taxon>Paeniglutamicibacter</taxon>
    </lineage>
</organism>
<reference evidence="1 2" key="1">
    <citation type="submission" date="2023-07" db="EMBL/GenBank/DDBJ databases">
        <title>Sequencing the genomes of 1000 actinobacteria strains.</title>
        <authorList>
            <person name="Klenk H.-P."/>
        </authorList>
    </citation>
    <scope>NUCLEOTIDE SEQUENCE [LARGE SCALE GENOMIC DNA]</scope>
    <source>
        <strain evidence="1 2">DSM 20167</strain>
    </source>
</reference>
<name>A0ABU2BMZ5_9MICC</name>
<sequence>MHELNLIRAAAEDVAAARVVLSERSQALKAIVRTALDHGAVPADVARASEAALPMPAMPANTSPPVLTA</sequence>